<dbReference type="SMART" id="SM00717">
    <property type="entry name" value="SANT"/>
    <property type="match status" value="1"/>
</dbReference>
<comment type="caution">
    <text evidence="8">The sequence shown here is derived from an EMBL/GenBank/DDBJ whole genome shotgun (WGS) entry which is preliminary data.</text>
</comment>
<evidence type="ECO:0000259" key="7">
    <source>
        <dbReference type="SMART" id="SM00717"/>
    </source>
</evidence>
<feature type="region of interest" description="Disordered" evidence="6">
    <location>
        <begin position="395"/>
        <end position="420"/>
    </location>
</feature>
<keyword evidence="5" id="KW-0539">Nucleus</keyword>
<feature type="region of interest" description="Disordered" evidence="6">
    <location>
        <begin position="276"/>
        <end position="326"/>
    </location>
</feature>
<dbReference type="PANTHER" id="PTHR12855">
    <property type="entry name" value="DNA METHYLTRANSFERASE 1-ASSOCIATED PROTEIN 1 FAMILY MEMBER"/>
    <property type="match status" value="1"/>
</dbReference>
<evidence type="ECO:0000313" key="9">
    <source>
        <dbReference type="Proteomes" id="UP000239899"/>
    </source>
</evidence>
<name>A0A2P6TK39_CHLSO</name>
<evidence type="ECO:0000256" key="4">
    <source>
        <dbReference type="ARBA" id="ARBA00023163"/>
    </source>
</evidence>
<dbReference type="AlphaFoldDB" id="A0A2P6TK39"/>
<protein>
    <submittedName>
        <fullName evidence="8">DNA methyltransferase 1-associated 1</fullName>
    </submittedName>
</protein>
<feature type="compositionally biased region" description="Low complexity" evidence="6">
    <location>
        <begin position="276"/>
        <end position="290"/>
    </location>
</feature>
<accession>A0A2P6TK39</accession>
<dbReference type="GO" id="GO:0000812">
    <property type="term" value="C:Swr1 complex"/>
    <property type="evidence" value="ECO:0007669"/>
    <property type="project" value="TreeGrafter"/>
</dbReference>
<evidence type="ECO:0000256" key="2">
    <source>
        <dbReference type="ARBA" id="ARBA00022853"/>
    </source>
</evidence>
<evidence type="ECO:0000256" key="5">
    <source>
        <dbReference type="ARBA" id="ARBA00023242"/>
    </source>
</evidence>
<comment type="subcellular location">
    <subcellularLocation>
        <location evidence="1">Nucleus</location>
    </subcellularLocation>
</comment>
<reference evidence="8 9" key="1">
    <citation type="journal article" date="2018" name="Plant J.">
        <title>Genome sequences of Chlorella sorokiniana UTEX 1602 and Micractinium conductrix SAG 241.80: implications to maltose excretion by a green alga.</title>
        <authorList>
            <person name="Arriola M.B."/>
            <person name="Velmurugan N."/>
            <person name="Zhang Y."/>
            <person name="Plunkett M.H."/>
            <person name="Hondzo H."/>
            <person name="Barney B.M."/>
        </authorList>
    </citation>
    <scope>NUCLEOTIDE SEQUENCE [LARGE SCALE GENOMIC DNA]</scope>
    <source>
        <strain evidence="9">UTEX 1602</strain>
    </source>
</reference>
<evidence type="ECO:0000313" key="8">
    <source>
        <dbReference type="EMBL" id="PRW44435.1"/>
    </source>
</evidence>
<dbReference type="GO" id="GO:0003714">
    <property type="term" value="F:transcription corepressor activity"/>
    <property type="evidence" value="ECO:0007669"/>
    <property type="project" value="TreeGrafter"/>
</dbReference>
<dbReference type="InterPro" id="IPR032563">
    <property type="entry name" value="DAMP1_SANT-like"/>
</dbReference>
<dbReference type="Gene3D" id="1.10.10.60">
    <property type="entry name" value="Homeodomain-like"/>
    <property type="match status" value="1"/>
</dbReference>
<keyword evidence="2" id="KW-0156">Chromatin regulator</keyword>
<keyword evidence="4" id="KW-0804">Transcription</keyword>
<dbReference type="Pfam" id="PF16282">
    <property type="entry name" value="SANT_DAMP1_like"/>
    <property type="match status" value="1"/>
</dbReference>
<keyword evidence="8" id="KW-0808">Transferase</keyword>
<dbReference type="EMBL" id="LHPG02000013">
    <property type="protein sequence ID" value="PRW44435.1"/>
    <property type="molecule type" value="Genomic_DNA"/>
</dbReference>
<dbReference type="PANTHER" id="PTHR12855:SF10">
    <property type="entry name" value="DNA METHYLTRANSFERASE 1-ASSOCIATED PROTEIN 1"/>
    <property type="match status" value="1"/>
</dbReference>
<evidence type="ECO:0000256" key="3">
    <source>
        <dbReference type="ARBA" id="ARBA00023015"/>
    </source>
</evidence>
<dbReference type="InterPro" id="IPR027109">
    <property type="entry name" value="Swc4/Dmap1"/>
</dbReference>
<dbReference type="GO" id="GO:0008168">
    <property type="term" value="F:methyltransferase activity"/>
    <property type="evidence" value="ECO:0007669"/>
    <property type="project" value="UniProtKB-KW"/>
</dbReference>
<dbReference type="GO" id="GO:0032259">
    <property type="term" value="P:methylation"/>
    <property type="evidence" value="ECO:0007669"/>
    <property type="project" value="UniProtKB-KW"/>
</dbReference>
<proteinExistence type="predicted"/>
<evidence type="ECO:0000256" key="1">
    <source>
        <dbReference type="ARBA" id="ARBA00004123"/>
    </source>
</evidence>
<dbReference type="GO" id="GO:0035267">
    <property type="term" value="C:NuA4 histone acetyltransferase complex"/>
    <property type="evidence" value="ECO:0007669"/>
    <property type="project" value="InterPro"/>
</dbReference>
<dbReference type="OrthoDB" id="19740at2759"/>
<sequence length="420" mass="46976">MGDVKDILGVPREGLAPPPSKSKKKDEPKLVKPKGMSREAFALLSASHPLMPSQLMDDIRKKEGVAGLKEKARRDPRGVVTFQWRKFSNPARGDGLELEHWVKCYRDAQGRVTPADTGEYSFAKYNKKPPIMRYNDEEWKNLIKKEPGWSREETDYLLDMCQRFELRFVAIADRYEFPGAPERSIEDLKARYYGVARQLLVGREGGPESVANNLLVRHPFNAQHEKERKRGLELLMQRSREQDEAENEILQQAAQIEAKRKAEAAARKAAAGPAAAAAAGGSSQQGPAAAREVQEFRAQEEPGVPPLFDEEAQPKAPDKGAVARGQHARELVEAVAARQQGKAAKALEGALAEIKMDQFPRCPTRAVCGAYIALQREVIELLELKRNVQAKQHMLAGMKRAKREEDGDETPSQKRQRMGK</sequence>
<keyword evidence="9" id="KW-1185">Reference proteome</keyword>
<dbReference type="STRING" id="3076.A0A2P6TK39"/>
<feature type="region of interest" description="Disordered" evidence="6">
    <location>
        <begin position="1"/>
        <end position="34"/>
    </location>
</feature>
<keyword evidence="8" id="KW-0489">Methyltransferase</keyword>
<feature type="domain" description="Myb-like" evidence="7">
    <location>
        <begin position="145"/>
        <end position="198"/>
    </location>
</feature>
<dbReference type="FunFam" id="1.10.10.60:FF:000087">
    <property type="entry name" value="DNA methyltransferase 1-associated protein 1"/>
    <property type="match status" value="1"/>
</dbReference>
<keyword evidence="3" id="KW-0805">Transcription regulation</keyword>
<dbReference type="GO" id="GO:0006338">
    <property type="term" value="P:chromatin remodeling"/>
    <property type="evidence" value="ECO:0007669"/>
    <property type="project" value="InterPro"/>
</dbReference>
<dbReference type="GO" id="GO:0006281">
    <property type="term" value="P:DNA repair"/>
    <property type="evidence" value="ECO:0007669"/>
    <property type="project" value="InterPro"/>
</dbReference>
<dbReference type="GO" id="GO:0000122">
    <property type="term" value="P:negative regulation of transcription by RNA polymerase II"/>
    <property type="evidence" value="ECO:0007669"/>
    <property type="project" value="TreeGrafter"/>
</dbReference>
<gene>
    <name evidence="8" type="ORF">C2E21_6639</name>
</gene>
<evidence type="ECO:0000256" key="6">
    <source>
        <dbReference type="SAM" id="MobiDB-lite"/>
    </source>
</evidence>
<dbReference type="InterPro" id="IPR001005">
    <property type="entry name" value="SANT/Myb"/>
</dbReference>
<dbReference type="Proteomes" id="UP000239899">
    <property type="component" value="Unassembled WGS sequence"/>
</dbReference>
<organism evidence="8 9">
    <name type="scientific">Chlorella sorokiniana</name>
    <name type="common">Freshwater green alga</name>
    <dbReference type="NCBI Taxonomy" id="3076"/>
    <lineage>
        <taxon>Eukaryota</taxon>
        <taxon>Viridiplantae</taxon>
        <taxon>Chlorophyta</taxon>
        <taxon>core chlorophytes</taxon>
        <taxon>Trebouxiophyceae</taxon>
        <taxon>Chlorellales</taxon>
        <taxon>Chlorellaceae</taxon>
        <taxon>Chlorella clade</taxon>
        <taxon>Chlorella</taxon>
    </lineage>
</organism>